<dbReference type="GO" id="GO:0016757">
    <property type="term" value="F:glycosyltransferase activity"/>
    <property type="evidence" value="ECO:0007669"/>
    <property type="project" value="UniProtKB-KW"/>
</dbReference>
<name>A0A8J6QSP8_9BACT</name>
<dbReference type="Pfam" id="PF13439">
    <property type="entry name" value="Glyco_transf_4"/>
    <property type="match status" value="1"/>
</dbReference>
<dbReference type="InterPro" id="IPR028098">
    <property type="entry name" value="Glyco_trans_4-like_N"/>
</dbReference>
<evidence type="ECO:0000259" key="4">
    <source>
        <dbReference type="Pfam" id="PF13439"/>
    </source>
</evidence>
<keyword evidence="6" id="KW-1185">Reference proteome</keyword>
<dbReference type="PANTHER" id="PTHR12526">
    <property type="entry name" value="GLYCOSYLTRANSFERASE"/>
    <property type="match status" value="1"/>
</dbReference>
<dbReference type="AlphaFoldDB" id="A0A8J6QSP8"/>
<dbReference type="Gene3D" id="3.40.50.2000">
    <property type="entry name" value="Glycogen Phosphorylase B"/>
    <property type="match status" value="2"/>
</dbReference>
<reference evidence="5" key="1">
    <citation type="submission" date="2020-09" db="EMBL/GenBank/DDBJ databases">
        <title>Pelobacter alkaliphilus sp. nov., a novel anaerobic arsenate-reducing bacterium from terrestrial mud volcano.</title>
        <authorList>
            <person name="Khomyakova M.A."/>
            <person name="Merkel A.Y."/>
            <person name="Slobodkin A.I."/>
        </authorList>
    </citation>
    <scope>NUCLEOTIDE SEQUENCE</scope>
    <source>
        <strain evidence="5">M08fum</strain>
    </source>
</reference>
<organism evidence="5 6">
    <name type="scientific">Pelovirga terrestris</name>
    <dbReference type="NCBI Taxonomy" id="2771352"/>
    <lineage>
        <taxon>Bacteria</taxon>
        <taxon>Pseudomonadati</taxon>
        <taxon>Thermodesulfobacteriota</taxon>
        <taxon>Desulfuromonadia</taxon>
        <taxon>Geobacterales</taxon>
        <taxon>Geobacteraceae</taxon>
        <taxon>Pelovirga</taxon>
    </lineage>
</organism>
<dbReference type="Pfam" id="PF00534">
    <property type="entry name" value="Glycos_transf_1"/>
    <property type="match status" value="1"/>
</dbReference>
<evidence type="ECO:0000256" key="2">
    <source>
        <dbReference type="ARBA" id="ARBA00022679"/>
    </source>
</evidence>
<feature type="domain" description="Glycosyltransferase subfamily 4-like N-terminal" evidence="4">
    <location>
        <begin position="22"/>
        <end position="167"/>
    </location>
</feature>
<comment type="caution">
    <text evidence="5">The sequence shown here is derived from an EMBL/GenBank/DDBJ whole genome shotgun (WGS) entry which is preliminary data.</text>
</comment>
<keyword evidence="1" id="KW-0328">Glycosyltransferase</keyword>
<dbReference type="RefSeq" id="WP_191156160.1">
    <property type="nucleotide sequence ID" value="NZ_JACWUN010000010.1"/>
</dbReference>
<proteinExistence type="predicted"/>
<evidence type="ECO:0000313" key="6">
    <source>
        <dbReference type="Proteomes" id="UP000632828"/>
    </source>
</evidence>
<gene>
    <name evidence="5" type="ORF">ICT70_10075</name>
</gene>
<protein>
    <submittedName>
        <fullName evidence="5">Glycosyltransferase family 4 protein</fullName>
    </submittedName>
</protein>
<evidence type="ECO:0000259" key="3">
    <source>
        <dbReference type="Pfam" id="PF00534"/>
    </source>
</evidence>
<dbReference type="CDD" id="cd03801">
    <property type="entry name" value="GT4_PimA-like"/>
    <property type="match status" value="1"/>
</dbReference>
<evidence type="ECO:0000313" key="5">
    <source>
        <dbReference type="EMBL" id="MBD1401020.1"/>
    </source>
</evidence>
<feature type="domain" description="Glycosyl transferase family 1" evidence="3">
    <location>
        <begin position="176"/>
        <end position="339"/>
    </location>
</feature>
<keyword evidence="2" id="KW-0808">Transferase</keyword>
<dbReference type="InterPro" id="IPR001296">
    <property type="entry name" value="Glyco_trans_1"/>
</dbReference>
<dbReference type="EMBL" id="JACWUN010000010">
    <property type="protein sequence ID" value="MBD1401020.1"/>
    <property type="molecule type" value="Genomic_DNA"/>
</dbReference>
<accession>A0A8J6QSP8</accession>
<evidence type="ECO:0000256" key="1">
    <source>
        <dbReference type="ARBA" id="ARBA00022676"/>
    </source>
</evidence>
<dbReference type="PANTHER" id="PTHR12526:SF629">
    <property type="entry name" value="TEICHURONIC ACID BIOSYNTHESIS GLYCOSYLTRANSFERASE TUAH-RELATED"/>
    <property type="match status" value="1"/>
</dbReference>
<sequence>MSINVLCITSHSDIPETEMFIGLHRSGFHMEIMCPPEAPHRKRLIDAGVPVTNLSLKGRFDPTGISEIRSFIEKNHIDILHLFNNKAASNGIIASRGLPVKIICYRGTVGNVSFFDPASWTTYLHPRVDKIICVSEAIRKYFLNMRLLSLRIKPEKVVTVYKGHDISWYNEKPADLKKEFSIPESAFVVCCAANYRPGKGIEFLVEATKLFPADTNLHILLVGNMNSSALIKKINQSPLKNNFHLTGFRRDAPALMAASDVSVLLSIKKEGLSKVVIESMIYGVVPIVTAIGGNTELVVDGESGIVIPPKNARALHAALISLMKNPMLRKTLGDNAKKRIIDHFKNQTTVDQTLAIYNDLMSG</sequence>
<dbReference type="Proteomes" id="UP000632828">
    <property type="component" value="Unassembled WGS sequence"/>
</dbReference>
<dbReference type="SUPFAM" id="SSF53756">
    <property type="entry name" value="UDP-Glycosyltransferase/glycogen phosphorylase"/>
    <property type="match status" value="1"/>
</dbReference>